<protein>
    <submittedName>
        <fullName evidence="6">VIT family protein</fullName>
    </submittedName>
</protein>
<proteinExistence type="predicted"/>
<dbReference type="EMBL" id="WOTB01000013">
    <property type="protein sequence ID" value="NHN85130.1"/>
    <property type="molecule type" value="Genomic_DNA"/>
</dbReference>
<gene>
    <name evidence="6" type="ORF">GOB93_10815</name>
</gene>
<keyword evidence="2 5" id="KW-0812">Transmembrane</keyword>
<feature type="transmembrane region" description="Helical" evidence="5">
    <location>
        <begin position="176"/>
        <end position="199"/>
    </location>
</feature>
<organism evidence="6 7">
    <name type="scientific">Acetobacter musti</name>
    <dbReference type="NCBI Taxonomy" id="864732"/>
    <lineage>
        <taxon>Bacteria</taxon>
        <taxon>Pseudomonadati</taxon>
        <taxon>Pseudomonadota</taxon>
        <taxon>Alphaproteobacteria</taxon>
        <taxon>Acetobacterales</taxon>
        <taxon>Acetobacteraceae</taxon>
        <taxon>Acetobacter</taxon>
    </lineage>
</organism>
<dbReference type="PANTHER" id="PTHR31851">
    <property type="entry name" value="FE(2+)/MN(2+) TRANSPORTER PCL1"/>
    <property type="match status" value="1"/>
</dbReference>
<dbReference type="CDD" id="cd02432">
    <property type="entry name" value="Nodulin-21_like_1"/>
    <property type="match status" value="1"/>
</dbReference>
<keyword evidence="3 5" id="KW-1133">Transmembrane helix</keyword>
<comment type="subcellular location">
    <subcellularLocation>
        <location evidence="1">Endomembrane system</location>
        <topology evidence="1">Multi-pass membrane protein</topology>
    </subcellularLocation>
</comment>
<evidence type="ECO:0000256" key="5">
    <source>
        <dbReference type="SAM" id="Phobius"/>
    </source>
</evidence>
<evidence type="ECO:0000313" key="6">
    <source>
        <dbReference type="EMBL" id="NHN85130.1"/>
    </source>
</evidence>
<keyword evidence="7" id="KW-1185">Reference proteome</keyword>
<evidence type="ECO:0000256" key="3">
    <source>
        <dbReference type="ARBA" id="ARBA00022989"/>
    </source>
</evidence>
<keyword evidence="4 5" id="KW-0472">Membrane</keyword>
<evidence type="ECO:0000256" key="4">
    <source>
        <dbReference type="ARBA" id="ARBA00023136"/>
    </source>
</evidence>
<feature type="transmembrane region" description="Helical" evidence="5">
    <location>
        <begin position="150"/>
        <end position="170"/>
    </location>
</feature>
<dbReference type="Proteomes" id="UP000635278">
    <property type="component" value="Unassembled WGS sequence"/>
</dbReference>
<evidence type="ECO:0000256" key="1">
    <source>
        <dbReference type="ARBA" id="ARBA00004127"/>
    </source>
</evidence>
<comment type="caution">
    <text evidence="6">The sequence shown here is derived from an EMBL/GenBank/DDBJ whole genome shotgun (WGS) entry which is preliminary data.</text>
</comment>
<name>A0ABX0JT59_9PROT</name>
<dbReference type="InterPro" id="IPR008217">
    <property type="entry name" value="Ccc1_fam"/>
</dbReference>
<evidence type="ECO:0000256" key="2">
    <source>
        <dbReference type="ARBA" id="ARBA00022692"/>
    </source>
</evidence>
<reference evidence="6 7" key="1">
    <citation type="journal article" date="2020" name="Int. J. Syst. Evol. Microbiol.">
        <title>Novel acetic acid bacteria from cider fermentations: Acetobacter conturbans sp. nov. and Acetobacter fallax sp. nov.</title>
        <authorList>
            <person name="Sombolestani A.S."/>
            <person name="Cleenwerck I."/>
            <person name="Cnockaert M."/>
            <person name="Borremans W."/>
            <person name="Wieme A.D."/>
            <person name="De Vuyst L."/>
            <person name="Vandamme P."/>
        </authorList>
    </citation>
    <scope>NUCLEOTIDE SEQUENCE [LARGE SCALE GENOMIC DNA]</scope>
    <source>
        <strain evidence="6 7">LMG 30640</strain>
    </source>
</reference>
<sequence>MSRLHLQAERHAVEKLGWLRAAVLGANDGTLSTGSLIVGVASSHATRDSIFIAGLSALVAGALSMAAGEYVSVSSQADSERADIDREKHELMTDWDGEVAELAGIYRERGLDADLAQKVALVLMKHDALGAHARDELGLSEMTAARPLQAAFASATAFSSGALLPVLAAVLTPAAWVSWSVSVISVIALAILGVVGAVAGGAPLLRPALRVTFWGVIAMLVTSGIGHLFGV</sequence>
<accession>A0ABX0JT59</accession>
<dbReference type="RefSeq" id="WP_173583529.1">
    <property type="nucleotide sequence ID" value="NZ_WOTB01000013.1"/>
</dbReference>
<evidence type="ECO:0000313" key="7">
    <source>
        <dbReference type="Proteomes" id="UP000635278"/>
    </source>
</evidence>
<dbReference type="Pfam" id="PF01988">
    <property type="entry name" value="VIT1"/>
    <property type="match status" value="1"/>
</dbReference>
<feature type="transmembrane region" description="Helical" evidence="5">
    <location>
        <begin position="211"/>
        <end position="230"/>
    </location>
</feature>